<organism evidence="2 3">
    <name type="scientific">Scophthalmus maximus</name>
    <name type="common">Turbot</name>
    <name type="synonym">Psetta maxima</name>
    <dbReference type="NCBI Taxonomy" id="52904"/>
    <lineage>
        <taxon>Eukaryota</taxon>
        <taxon>Metazoa</taxon>
        <taxon>Chordata</taxon>
        <taxon>Craniata</taxon>
        <taxon>Vertebrata</taxon>
        <taxon>Euteleostomi</taxon>
        <taxon>Actinopterygii</taxon>
        <taxon>Neopterygii</taxon>
        <taxon>Teleostei</taxon>
        <taxon>Neoteleostei</taxon>
        <taxon>Acanthomorphata</taxon>
        <taxon>Carangaria</taxon>
        <taxon>Pleuronectiformes</taxon>
        <taxon>Pleuronectoidei</taxon>
        <taxon>Scophthalmidae</taxon>
        <taxon>Scophthalmus</taxon>
    </lineage>
</organism>
<reference evidence="2 3" key="1">
    <citation type="submission" date="2019-06" db="EMBL/GenBank/DDBJ databases">
        <title>Draft genomes of female and male turbot (Scophthalmus maximus).</title>
        <authorList>
            <person name="Xu H."/>
            <person name="Xu X.-W."/>
            <person name="Shao C."/>
            <person name="Chen S."/>
        </authorList>
    </citation>
    <scope>NUCLEOTIDE SEQUENCE [LARGE SCALE GENOMIC DNA]</scope>
    <source>
        <strain evidence="2">Ysfricsl-2016a</strain>
        <tissue evidence="2">Blood</tissue>
    </source>
</reference>
<dbReference type="Proteomes" id="UP000438429">
    <property type="component" value="Unassembled WGS sequence"/>
</dbReference>
<sequence>MATAARPHHGWKPSHETPSFIGPTRQHGEQDAGTRDSTDDSGNDNSFKGGVKYDRWPKARSDIRASSKNDDRTTLVSCADHCEANFASSINAGPQGRDHCVSRCSPDRRESLEK</sequence>
<comment type="caution">
    <text evidence="2">The sequence shown here is derived from an EMBL/GenBank/DDBJ whole genome shotgun (WGS) entry which is preliminary data.</text>
</comment>
<feature type="compositionally biased region" description="Basic and acidic residues" evidence="1">
    <location>
        <begin position="26"/>
        <end position="38"/>
    </location>
</feature>
<proteinExistence type="predicted"/>
<dbReference type="EMBL" id="VEVO01000454">
    <property type="protein sequence ID" value="KAF0022024.1"/>
    <property type="molecule type" value="Genomic_DNA"/>
</dbReference>
<evidence type="ECO:0000313" key="2">
    <source>
        <dbReference type="EMBL" id="KAF0022024.1"/>
    </source>
</evidence>
<name>A0A6A4RTY4_SCOMX</name>
<feature type="compositionally biased region" description="Basic and acidic residues" evidence="1">
    <location>
        <begin position="51"/>
        <end position="73"/>
    </location>
</feature>
<gene>
    <name evidence="2" type="ORF">F2P81_025723</name>
</gene>
<feature type="compositionally biased region" description="Basic and acidic residues" evidence="1">
    <location>
        <begin position="96"/>
        <end position="114"/>
    </location>
</feature>
<feature type="compositionally biased region" description="Basic residues" evidence="1">
    <location>
        <begin position="1"/>
        <end position="12"/>
    </location>
</feature>
<dbReference type="AlphaFoldDB" id="A0A6A4RTY4"/>
<evidence type="ECO:0000313" key="3">
    <source>
        <dbReference type="Proteomes" id="UP000438429"/>
    </source>
</evidence>
<protein>
    <submittedName>
        <fullName evidence="2">Uncharacterized protein</fullName>
    </submittedName>
</protein>
<accession>A0A6A4RTY4</accession>
<feature type="region of interest" description="Disordered" evidence="1">
    <location>
        <begin position="1"/>
        <end position="73"/>
    </location>
</feature>
<evidence type="ECO:0000256" key="1">
    <source>
        <dbReference type="SAM" id="MobiDB-lite"/>
    </source>
</evidence>
<feature type="region of interest" description="Disordered" evidence="1">
    <location>
        <begin position="88"/>
        <end position="114"/>
    </location>
</feature>